<name>A0A2W5BWI0_9BACT</name>
<proteinExistence type="predicted"/>
<sequence length="77" mass="8745">MGDILNFRITVIYDEAAKYQAALRDQDIFRKHSKGYPAKQDPAAEKPCGILKQDVSEADLHKYRQHYGPAFVGPPVR</sequence>
<evidence type="ECO:0000313" key="2">
    <source>
        <dbReference type="Proteomes" id="UP000249557"/>
    </source>
</evidence>
<accession>A0A2W5BWI0</accession>
<dbReference type="Proteomes" id="UP000249557">
    <property type="component" value="Unassembled WGS sequence"/>
</dbReference>
<dbReference type="EMBL" id="QFNK01000056">
    <property type="protein sequence ID" value="PZO87471.1"/>
    <property type="molecule type" value="Genomic_DNA"/>
</dbReference>
<gene>
    <name evidence="1" type="ORF">DI626_03900</name>
</gene>
<comment type="caution">
    <text evidence="1">The sequence shown here is derived from an EMBL/GenBank/DDBJ whole genome shotgun (WGS) entry which is preliminary data.</text>
</comment>
<organism evidence="1 2">
    <name type="scientific">Micavibrio aeruginosavorus</name>
    <dbReference type="NCBI Taxonomy" id="349221"/>
    <lineage>
        <taxon>Bacteria</taxon>
        <taxon>Pseudomonadati</taxon>
        <taxon>Bdellovibrionota</taxon>
        <taxon>Bdellovibrionia</taxon>
        <taxon>Bdellovibrionales</taxon>
        <taxon>Pseudobdellovibrionaceae</taxon>
        <taxon>Micavibrio</taxon>
    </lineage>
</organism>
<reference evidence="1 2" key="1">
    <citation type="submission" date="2017-08" db="EMBL/GenBank/DDBJ databases">
        <title>Infants hospitalized years apart are colonized by the same room-sourced microbial strains.</title>
        <authorList>
            <person name="Brooks B."/>
            <person name="Olm M.R."/>
            <person name="Firek B.A."/>
            <person name="Baker R."/>
            <person name="Thomas B.C."/>
            <person name="Morowitz M.J."/>
            <person name="Banfield J.F."/>
        </authorList>
    </citation>
    <scope>NUCLEOTIDE SEQUENCE [LARGE SCALE GENOMIC DNA]</scope>
    <source>
        <strain evidence="1">S2_018_000_R2_104</strain>
    </source>
</reference>
<evidence type="ECO:0000313" key="1">
    <source>
        <dbReference type="EMBL" id="PZO87471.1"/>
    </source>
</evidence>
<dbReference type="AlphaFoldDB" id="A0A2W5BWI0"/>
<protein>
    <submittedName>
        <fullName evidence="1">Uncharacterized protein</fullName>
    </submittedName>
</protein>